<dbReference type="Proteomes" id="UP000249799">
    <property type="component" value="Chromosome"/>
</dbReference>
<evidence type="ECO:0000313" key="1">
    <source>
        <dbReference type="EMBL" id="AWV91164.1"/>
    </source>
</evidence>
<dbReference type="NCBIfam" id="TIGR01683">
    <property type="entry name" value="thiS"/>
    <property type="match status" value="1"/>
</dbReference>
<dbReference type="PANTHER" id="PTHR34472">
    <property type="entry name" value="SULFUR CARRIER PROTEIN THIS"/>
    <property type="match status" value="1"/>
</dbReference>
<dbReference type="OrthoDB" id="197113at2"/>
<protein>
    <submittedName>
        <fullName evidence="1">Thiamine biosynthesis protein ThiS</fullName>
    </submittedName>
</protein>
<dbReference type="PANTHER" id="PTHR34472:SF1">
    <property type="entry name" value="SULFUR CARRIER PROTEIN THIS"/>
    <property type="match status" value="1"/>
</dbReference>
<dbReference type="EMBL" id="CP030032">
    <property type="protein sequence ID" value="AWV91164.1"/>
    <property type="molecule type" value="Genomic_DNA"/>
</dbReference>
<dbReference type="KEGG" id="bsed:DN745_18265"/>
<dbReference type="Pfam" id="PF02597">
    <property type="entry name" value="ThiS"/>
    <property type="match status" value="1"/>
</dbReference>
<dbReference type="CDD" id="cd00565">
    <property type="entry name" value="Ubl_ThiS"/>
    <property type="match status" value="1"/>
</dbReference>
<dbReference type="SUPFAM" id="SSF54285">
    <property type="entry name" value="MoaD/ThiS"/>
    <property type="match status" value="1"/>
</dbReference>
<accession>A0A2Z4FR46</accession>
<reference evidence="1 2" key="1">
    <citation type="submission" date="2018-06" db="EMBL/GenBank/DDBJ databases">
        <title>Lujinxingia sediminis gen. nov. sp. nov., a new facultative anaerobic member of the class Deltaproteobacteria, and proposal of Lujinxingaceae fam. nov.</title>
        <authorList>
            <person name="Guo L.-Y."/>
            <person name="Li C.-M."/>
            <person name="Wang S."/>
            <person name="Du Z.-J."/>
        </authorList>
    </citation>
    <scope>NUCLEOTIDE SEQUENCE [LARGE SCALE GENOMIC DNA]</scope>
    <source>
        <strain evidence="1 2">FA350</strain>
    </source>
</reference>
<evidence type="ECO:0000313" key="2">
    <source>
        <dbReference type="Proteomes" id="UP000249799"/>
    </source>
</evidence>
<dbReference type="RefSeq" id="WP_111337182.1">
    <property type="nucleotide sequence ID" value="NZ_CP030032.1"/>
</dbReference>
<dbReference type="InterPro" id="IPR010035">
    <property type="entry name" value="Thi_S"/>
</dbReference>
<dbReference type="InterPro" id="IPR012675">
    <property type="entry name" value="Beta-grasp_dom_sf"/>
</dbReference>
<sequence>MNLIINGENKSFQAEQLTIREMLGHLDITQRKGVAVALNNAVIPQSQWEKHAVADGDHVEVIRATQGG</sequence>
<proteinExistence type="predicted"/>
<dbReference type="InterPro" id="IPR016155">
    <property type="entry name" value="Mopterin_synth/thiamin_S_b"/>
</dbReference>
<organism evidence="1 2">
    <name type="scientific">Bradymonas sediminis</name>
    <dbReference type="NCBI Taxonomy" id="1548548"/>
    <lineage>
        <taxon>Bacteria</taxon>
        <taxon>Deltaproteobacteria</taxon>
        <taxon>Bradymonadales</taxon>
        <taxon>Bradymonadaceae</taxon>
        <taxon>Bradymonas</taxon>
    </lineage>
</organism>
<name>A0A2Z4FR46_9DELT</name>
<dbReference type="InterPro" id="IPR003749">
    <property type="entry name" value="ThiS/MoaD-like"/>
</dbReference>
<keyword evidence="2" id="KW-1185">Reference proteome</keyword>
<gene>
    <name evidence="1" type="primary">thiS</name>
    <name evidence="1" type="ORF">DN745_18265</name>
</gene>
<dbReference type="Gene3D" id="3.10.20.30">
    <property type="match status" value="1"/>
</dbReference>
<dbReference type="AlphaFoldDB" id="A0A2Z4FR46"/>